<protein>
    <recommendedName>
        <fullName evidence="18">Myoferlin</fullName>
    </recommendedName>
    <alternativeName>
        <fullName evidence="19">Fer-1-like protein 3</fullName>
    </alternativeName>
</protein>
<dbReference type="FunFam" id="2.60.40.150:FF:000037">
    <property type="entry name" value="dysferlin isoform X2"/>
    <property type="match status" value="1"/>
</dbReference>
<keyword evidence="15" id="KW-0539">Nucleus</keyword>
<feature type="region of interest" description="Disordered" evidence="20">
    <location>
        <begin position="939"/>
        <end position="968"/>
    </location>
</feature>
<comment type="similarity">
    <text evidence="4">Belongs to the ferlin family.</text>
</comment>
<dbReference type="GO" id="GO:0033292">
    <property type="term" value="P:T-tubule organization"/>
    <property type="evidence" value="ECO:0007669"/>
    <property type="project" value="UniProtKB-ARBA"/>
</dbReference>
<dbReference type="Proteomes" id="UP000006813">
    <property type="component" value="Unassembled WGS sequence"/>
</dbReference>
<evidence type="ECO:0000256" key="5">
    <source>
        <dbReference type="ARBA" id="ARBA00022475"/>
    </source>
</evidence>
<keyword evidence="16" id="KW-0968">Cytoplasmic vesicle</keyword>
<keyword evidence="9" id="KW-0677">Repeat</keyword>
<dbReference type="Pfam" id="PF08150">
    <property type="entry name" value="FerB"/>
    <property type="match status" value="1"/>
</dbReference>
<evidence type="ECO:0000256" key="4">
    <source>
        <dbReference type="ARBA" id="ARBA00007561"/>
    </source>
</evidence>
<evidence type="ECO:0000256" key="21">
    <source>
        <dbReference type="SAM" id="Phobius"/>
    </source>
</evidence>
<dbReference type="GO" id="GO:0098857">
    <property type="term" value="C:membrane microdomain"/>
    <property type="evidence" value="ECO:0007669"/>
    <property type="project" value="UniProtKB-ARBA"/>
</dbReference>
<dbReference type="InterPro" id="IPR037721">
    <property type="entry name" value="Ferlin"/>
</dbReference>
<dbReference type="GO" id="GO:0001778">
    <property type="term" value="P:plasma membrane repair"/>
    <property type="evidence" value="ECO:0007669"/>
    <property type="project" value="UniProtKB-ARBA"/>
</dbReference>
<dbReference type="InterPro" id="IPR055072">
    <property type="entry name" value="Ferlin_DSRM"/>
</dbReference>
<dbReference type="GO" id="GO:0030659">
    <property type="term" value="C:cytoplasmic vesicle membrane"/>
    <property type="evidence" value="ECO:0007669"/>
    <property type="project" value="UniProtKB-SubCell"/>
</dbReference>
<keyword evidence="7 21" id="KW-0812">Transmembrane</keyword>
<dbReference type="CDD" id="cd04011">
    <property type="entry name" value="C2B_Ferlin"/>
    <property type="match status" value="1"/>
</dbReference>
<gene>
    <name evidence="24" type="primary">MYOF</name>
    <name evidence="23" type="ORF">GW7_06239</name>
</gene>
<feature type="region of interest" description="Disordered" evidence="20">
    <location>
        <begin position="126"/>
        <end position="194"/>
    </location>
</feature>
<dbReference type="InterPro" id="IPR032362">
    <property type="entry name" value="Ferlin_C"/>
</dbReference>
<dbReference type="InterPro" id="IPR006614">
    <property type="entry name" value="Peroxin/Ferlin"/>
</dbReference>
<accession>G5BE80</accession>
<dbReference type="FunFam" id="2.60.40.150:FF:000009">
    <property type="entry name" value="dysferlin isoform X2"/>
    <property type="match status" value="1"/>
</dbReference>
<evidence type="ECO:0000256" key="13">
    <source>
        <dbReference type="ARBA" id="ARBA00022990"/>
    </source>
</evidence>
<dbReference type="FunFam" id="2.60.40.150:FF:000095">
    <property type="entry name" value="myoferlin isoform X2"/>
    <property type="match status" value="1"/>
</dbReference>
<dbReference type="CDD" id="cd04037">
    <property type="entry name" value="C2E_Ferlin"/>
    <property type="match status" value="1"/>
</dbReference>
<feature type="domain" description="C2" evidence="22">
    <location>
        <begin position="1772"/>
        <end position="1920"/>
    </location>
</feature>
<feature type="domain" description="C2" evidence="22">
    <location>
        <begin position="1123"/>
        <end position="1251"/>
    </location>
</feature>
<dbReference type="EMBL" id="GEBF01003564">
    <property type="protein sequence ID" value="JAO00069.1"/>
    <property type="molecule type" value="Transcribed_RNA"/>
</dbReference>
<dbReference type="InParanoid" id="G5BE80"/>
<dbReference type="SMART" id="SM00694">
    <property type="entry name" value="DysFC"/>
    <property type="match status" value="2"/>
</dbReference>
<evidence type="ECO:0000256" key="18">
    <source>
        <dbReference type="ARBA" id="ARBA00069206"/>
    </source>
</evidence>
<evidence type="ECO:0000313" key="23">
    <source>
        <dbReference type="EMBL" id="EHB07591.1"/>
    </source>
</evidence>
<reference evidence="23 25" key="1">
    <citation type="journal article" date="2011" name="Nature">
        <title>Genome sequencing reveals insights into physiology and longevity of the naked mole rat.</title>
        <authorList>
            <person name="Kim E.B."/>
            <person name="Fang X."/>
            <person name="Fushan A.A."/>
            <person name="Huang Z."/>
            <person name="Lobanov A.V."/>
            <person name="Han L."/>
            <person name="Marino S.M."/>
            <person name="Sun X."/>
            <person name="Turanov A.A."/>
            <person name="Yang P."/>
            <person name="Yim S.H."/>
            <person name="Zhao X."/>
            <person name="Kasaikina M.V."/>
            <person name="Stoletzki N."/>
            <person name="Peng C."/>
            <person name="Polak P."/>
            <person name="Xiong Z."/>
            <person name="Kiezun A."/>
            <person name="Zhu Y."/>
            <person name="Chen Y."/>
            <person name="Kryukov G.V."/>
            <person name="Zhang Q."/>
            <person name="Peshkin L."/>
            <person name="Yang L."/>
            <person name="Bronson R.T."/>
            <person name="Buffenstein R."/>
            <person name="Wang B."/>
            <person name="Han C."/>
            <person name="Li Q."/>
            <person name="Chen L."/>
            <person name="Zhao W."/>
            <person name="Sunyaev S.R."/>
            <person name="Park T.J."/>
            <person name="Zhang G."/>
            <person name="Wang J."/>
            <person name="Gladyshev V.N."/>
        </authorList>
    </citation>
    <scope>NUCLEOTIDE SEQUENCE [LARGE SCALE GENOMIC DNA]</scope>
</reference>
<evidence type="ECO:0000259" key="22">
    <source>
        <dbReference type="PROSITE" id="PS50004"/>
    </source>
</evidence>
<dbReference type="InterPro" id="IPR037722">
    <property type="entry name" value="C2C_Ferlin"/>
</dbReference>
<evidence type="ECO:0000256" key="14">
    <source>
        <dbReference type="ARBA" id="ARBA00023136"/>
    </source>
</evidence>
<evidence type="ECO:0000256" key="12">
    <source>
        <dbReference type="ARBA" id="ARBA00022989"/>
    </source>
</evidence>
<feature type="transmembrane region" description="Helical" evidence="21">
    <location>
        <begin position="2026"/>
        <end position="2048"/>
    </location>
</feature>
<feature type="domain" description="C2" evidence="22">
    <location>
        <begin position="1282"/>
        <end position="1410"/>
    </location>
</feature>
<dbReference type="Pfam" id="PF00168">
    <property type="entry name" value="C2"/>
    <property type="match status" value="7"/>
</dbReference>
<evidence type="ECO:0000256" key="19">
    <source>
        <dbReference type="ARBA" id="ARBA00079077"/>
    </source>
</evidence>
<dbReference type="GO" id="GO:0005543">
    <property type="term" value="F:phospholipid binding"/>
    <property type="evidence" value="ECO:0007669"/>
    <property type="project" value="UniProtKB-ARBA"/>
</dbReference>
<keyword evidence="10" id="KW-0106">Calcium</keyword>
<feature type="region of interest" description="Disordered" evidence="20">
    <location>
        <begin position="1977"/>
        <end position="1999"/>
    </location>
</feature>
<keyword evidence="12 21" id="KW-1133">Transmembrane helix</keyword>
<dbReference type="InterPro" id="IPR000008">
    <property type="entry name" value="C2_dom"/>
</dbReference>
<evidence type="ECO:0000256" key="9">
    <source>
        <dbReference type="ARBA" id="ARBA00022737"/>
    </source>
</evidence>
<dbReference type="InterPro" id="IPR012560">
    <property type="entry name" value="Ferlin_A-domain"/>
</dbReference>
<dbReference type="Pfam" id="PF16165">
    <property type="entry name" value="Ferlin_C"/>
    <property type="match status" value="1"/>
</dbReference>
<dbReference type="GO" id="GO:0046872">
    <property type="term" value="F:metal ion binding"/>
    <property type="evidence" value="ECO:0007669"/>
    <property type="project" value="UniProtKB-KW"/>
</dbReference>
<evidence type="ECO:0000256" key="1">
    <source>
        <dbReference type="ARBA" id="ARBA00004401"/>
    </source>
</evidence>
<evidence type="ECO:0000256" key="15">
    <source>
        <dbReference type="ARBA" id="ARBA00023242"/>
    </source>
</evidence>
<proteinExistence type="inferred from homology"/>
<keyword evidence="13" id="KW-0007">Acetylation</keyword>
<keyword evidence="11" id="KW-0735">Signal-anchor</keyword>
<dbReference type="InterPro" id="IPR012561">
    <property type="entry name" value="Ferlin_B-domain"/>
</dbReference>
<dbReference type="FunFam" id="2.60.40.150:FF:000021">
    <property type="entry name" value="dysferlin isoform X2"/>
    <property type="match status" value="1"/>
</dbReference>
<dbReference type="CDD" id="cd04017">
    <property type="entry name" value="C2D_Ferlin"/>
    <property type="match status" value="1"/>
</dbReference>
<dbReference type="InterPro" id="IPR037726">
    <property type="entry name" value="C2A_Ferlin"/>
</dbReference>
<keyword evidence="14 21" id="KW-0472">Membrane</keyword>
<evidence type="ECO:0000256" key="17">
    <source>
        <dbReference type="ARBA" id="ARBA00057975"/>
    </source>
</evidence>
<dbReference type="CDD" id="cd08374">
    <property type="entry name" value="C2F_Ferlin"/>
    <property type="match status" value="1"/>
</dbReference>
<dbReference type="FunFam" id="2.60.40.150:FF:000033">
    <property type="entry name" value="dysferlin isoform X2"/>
    <property type="match status" value="1"/>
</dbReference>
<evidence type="ECO:0000256" key="16">
    <source>
        <dbReference type="ARBA" id="ARBA00023329"/>
    </source>
</evidence>
<keyword evidence="6" id="KW-0597">Phosphoprotein</keyword>
<dbReference type="STRING" id="10181.G5BE80"/>
<feature type="domain" description="C2" evidence="22">
    <location>
        <begin position="183"/>
        <end position="300"/>
    </location>
</feature>
<dbReference type="GO" id="GO:0031965">
    <property type="term" value="C:nuclear membrane"/>
    <property type="evidence" value="ECO:0007669"/>
    <property type="project" value="UniProtKB-SubCell"/>
</dbReference>
<reference evidence="24" key="2">
    <citation type="submission" date="2015-10" db="EMBL/GenBank/DDBJ databases">
        <title>FRAMA: From RNA-seq data to annotated mRNA assemblies.</title>
        <authorList>
            <person name="Bens M."/>
            <person name="Sahm A."/>
            <person name="Jahn N."/>
            <person name="Morhart M."/>
            <person name="Holtze S."/>
            <person name="Hildebrandt T.B."/>
            <person name="Platzer M."/>
            <person name="Szafranski K."/>
        </authorList>
    </citation>
    <scope>NUCLEOTIDE SEQUENCE</scope>
    <source>
        <tissue evidence="24">Skin</tissue>
    </source>
</reference>
<name>G5BE80_HETGA</name>
<dbReference type="InterPro" id="IPR037720">
    <property type="entry name" value="C2B_Ferlin"/>
</dbReference>
<dbReference type="InterPro" id="IPR037725">
    <property type="entry name" value="C2F_Ferlin"/>
</dbReference>
<evidence type="ECO:0000256" key="10">
    <source>
        <dbReference type="ARBA" id="ARBA00022837"/>
    </source>
</evidence>
<dbReference type="InterPro" id="IPR035892">
    <property type="entry name" value="C2_domain_sf"/>
</dbReference>
<evidence type="ECO:0000256" key="7">
    <source>
        <dbReference type="ARBA" id="ARBA00022692"/>
    </source>
</evidence>
<dbReference type="PROSITE" id="PS50004">
    <property type="entry name" value="C2"/>
    <property type="match status" value="7"/>
</dbReference>
<evidence type="ECO:0000256" key="8">
    <source>
        <dbReference type="ARBA" id="ARBA00022723"/>
    </source>
</evidence>
<dbReference type="SMART" id="SM01202">
    <property type="entry name" value="FerI"/>
    <property type="match status" value="1"/>
</dbReference>
<evidence type="ECO:0000256" key="20">
    <source>
        <dbReference type="SAM" id="MobiDB-lite"/>
    </source>
</evidence>
<dbReference type="PANTHER" id="PTHR12546">
    <property type="entry name" value="FER-1-LIKE"/>
    <property type="match status" value="1"/>
</dbReference>
<dbReference type="SMART" id="SM01200">
    <property type="entry name" value="FerA"/>
    <property type="match status" value="1"/>
</dbReference>
<dbReference type="FunCoup" id="G5BE80">
    <property type="interactions" value="321"/>
</dbReference>
<dbReference type="SUPFAM" id="SSF49562">
    <property type="entry name" value="C2 domain (Calcium/lipid-binding domain, CaLB)"/>
    <property type="match status" value="7"/>
</dbReference>
<keyword evidence="5" id="KW-1003">Cell membrane</keyword>
<dbReference type="Gene3D" id="2.60.40.150">
    <property type="entry name" value="C2 domain"/>
    <property type="match status" value="6"/>
</dbReference>
<feature type="compositionally biased region" description="Basic and acidic residues" evidence="20">
    <location>
        <begin position="1977"/>
        <end position="1990"/>
    </location>
</feature>
<evidence type="ECO:0000256" key="3">
    <source>
        <dbReference type="ARBA" id="ARBA00004499"/>
    </source>
</evidence>
<evidence type="ECO:0000313" key="25">
    <source>
        <dbReference type="Proteomes" id="UP000006813"/>
    </source>
</evidence>
<dbReference type="CDD" id="cd04018">
    <property type="entry name" value="C2C_Ferlin"/>
    <property type="match status" value="1"/>
</dbReference>
<dbReference type="CDD" id="cd08373">
    <property type="entry name" value="C2A_Ferlin"/>
    <property type="match status" value="1"/>
</dbReference>
<dbReference type="GO" id="GO:0005886">
    <property type="term" value="C:plasma membrane"/>
    <property type="evidence" value="ECO:0007669"/>
    <property type="project" value="UniProtKB-SubCell"/>
</dbReference>
<evidence type="ECO:0000256" key="6">
    <source>
        <dbReference type="ARBA" id="ARBA00022553"/>
    </source>
</evidence>
<dbReference type="Pfam" id="PF08151">
    <property type="entry name" value="FerI"/>
    <property type="match status" value="1"/>
</dbReference>
<evidence type="ECO:0000256" key="11">
    <source>
        <dbReference type="ARBA" id="ARBA00022968"/>
    </source>
</evidence>
<feature type="domain" description="C2" evidence="22">
    <location>
        <begin position="1"/>
        <end position="101"/>
    </location>
</feature>
<feature type="domain" description="C2" evidence="22">
    <location>
        <begin position="1536"/>
        <end position="1654"/>
    </location>
</feature>
<dbReference type="PANTHER" id="PTHR12546:SF55">
    <property type="entry name" value="MYOFERLIN"/>
    <property type="match status" value="1"/>
</dbReference>
<organism evidence="23 25">
    <name type="scientific">Heterocephalus glaber</name>
    <name type="common">Naked mole rat</name>
    <dbReference type="NCBI Taxonomy" id="10181"/>
    <lineage>
        <taxon>Eukaryota</taxon>
        <taxon>Metazoa</taxon>
        <taxon>Chordata</taxon>
        <taxon>Craniata</taxon>
        <taxon>Vertebrata</taxon>
        <taxon>Euteleostomi</taxon>
        <taxon>Mammalia</taxon>
        <taxon>Eutheria</taxon>
        <taxon>Euarchontoglires</taxon>
        <taxon>Glires</taxon>
        <taxon>Rodentia</taxon>
        <taxon>Hystricomorpha</taxon>
        <taxon>Bathyergidae</taxon>
        <taxon>Heterocephalus</taxon>
    </lineage>
</organism>
<dbReference type="Pfam" id="PF22901">
    <property type="entry name" value="dsrm_Ferlin"/>
    <property type="match status" value="1"/>
</dbReference>
<comment type="function">
    <text evidence="17">Calcium/phospholipid-binding protein that plays a role in the plasmalemma repair mechanism of endothelial cells that permits rapid resealing of membranes disrupted by mechanical stress. Involved in endocytic recycling. Implicated in VEGF signal transduction by regulating the levels of the receptor KDR.</text>
</comment>
<dbReference type="InterPro" id="IPR037724">
    <property type="entry name" value="C2E_Ferlin"/>
</dbReference>
<evidence type="ECO:0000256" key="2">
    <source>
        <dbReference type="ARBA" id="ARBA00004483"/>
    </source>
</evidence>
<dbReference type="Pfam" id="PF08165">
    <property type="entry name" value="FerA"/>
    <property type="match status" value="1"/>
</dbReference>
<dbReference type="InterPro" id="IPR037723">
    <property type="entry name" value="C2D_Ferlin"/>
</dbReference>
<dbReference type="SMART" id="SM00239">
    <property type="entry name" value="C2"/>
    <property type="match status" value="7"/>
</dbReference>
<sequence length="2061" mass="235187">MLRVIVESASNIPKTKFGKPDPIVSVIFKDEKKKTKKVDNELNPVWNEILEFDLRGIPLDFSSSLEIIVKDFETIGQNKLIGTATVALKDLTGNQSRSLPYKLISLINEKGQDTGATIDLVIGYEPPSAPHPNDTSGTNVPEMGGEEEENQGNEDRLDSTVRTPGPRGPVGTVSETQLARRVTKGKSSRRMLSNKPQDFQLRVRVIEGRQLSGNNIKPVVKVHVCGQTHRTRIKRGNNPFFDELFFYNVHMTPSELMDEIISIRVYNSHSLRADCLMGEFKIDVGFVYDEPGHAVMRKWLLLNDPEDASSGAKGYMKVSMFVLGTGDEPPPEKRDCDNDSDDVESNLLLPAGIALRWVTFMLKIYRAEDIPQMDDAFSQTVKEIFGGTADKKNLVDPFVEVSFAGKKVCTNIIEKNANPEWNQVVNLQIKFPSMCEKIKLTVFDWDRLTKNDVVGTTYLYLSKIAASGGEVEDFSSSGTGAASYTANTGETEVGFVPTFGPCYLNLYGSPREYTGFPDPYDDLNTGKGEGVAYRGRILVELSTLLEKTPPDKKLEPISNDDLLVVEKYQRRRKYCLSAVFHSATMLQDVGEAIQFEVSIGNYGNKFDMTCKPLASTTQYSRAVFDGNYYYYLPWAHTKPVVTLTSYWEDISHRLDAVNTLLVMAERLQMNIEALKSGIQGKIPENQLAKLWLKLIDEVIEDTSYTLPLTEGKPNVTILDTQIQKLRSRSLSQIHEAAVRMRSEATDAKSTLLEIEDWLDKLMQLMEEPQNSMPDIIIWMIRGEKRLAYARVPAHQVLYSTSGEKASGKYCGKTQTILLKYPQEKTNGPKVPVELRVNIWLGLSAVEKKFNSFAEGNFTVFAEMYENQALMFGKWGTSGLVRRHKFSDVTGKIKLKREFFLPPKGWEWEGDWIVDPERSLLTEADAGHTEFTDEVYQNESRYPGGEWKSAEDTYTDANGDKAASPSEFTCPPGWEWEDDAWVYDINRAVDESGWEYGITIPPDNKPKSWVAAEKMYHTHRRRRLVRKRKKDLTQTSSSTARAMEQFEDREGWEYASLIGWKFHWQQRSSDTFRRRRWRRKMAPSETHGAAAIFKLEGALGADTTEDGDEKSMEIQKHSATTVFGANTPIVSCSFDRVYIYHLRCYIYQARNLMALDKDSFSDPYAHVSFLHRSKTTEIIHSTLNPTWDQTIIFDEVEIYGEPQTVLQNPPKVIIEHFDNDQVGKDEFLGRSICPPLVKLNSEMDITPKLLWHPVMNGDKACGDVLVTAELILRDKDGSNLPILPSQRAPNLYMVPQGIRPVVQLTAIEILAWGLRNMKNYQMASITSPSLVVECGGERVESVVIKNLKKTPNFPSSVLFMKVFLPKEELYMPPLVIKVIDHRQFGRKPVVGQCTIDRLDRFRCDPYAGKEDIVPQLKASLMSAPPCRDVVIEIEDTKPLLASKLTEKEEEVVDWWSKFYASSGEHEKCGQYIQKGYSKLKIYYCELEDVADFEGLTDFSDTFKLYRGKSEENEDPSVVGEFKGSFRIYPLLDDPSMPAPPRQFRELPDSVPQECTVRIYIVRGLELQPQDNNGLCDPYIKITLGKKVIEDRDHYIPNTLNPVFGRMYELTCYLPQEKDLKISVYDYDAFTRDEKVGETIIDLENRFLSRFGAHCGIPEQYCVSGINTWRDQLRPTQLLQNVARFRGFPPPILSEDGSRIRYGGKDYSLDEFEANKILHQHLGAPEERLALHILRTQGLVPEHVETRILHSTFQPNISQGKLQMWVDVFPKSLGPPGPPFNITPRKSKRYYLRVIIWNTKDVILDEKSITGEEMSDIYVKGWIPGNEENKQKTDVHYRSLDGEGNFNWRFVFPFDYLPAEQLCIISKKEHFWSIDQTEFRVPPRLIIQIWDNDKFSLDDYLGFLELDLHHTIIPAKSSDKCNLDMILDFKAVNPLKTKTVSLFEQKSMKGWWPCYADKDGCRVMAGKVEMTLEVLNEKEADERPAGKGRDEPNMNPKLDPPNRPETSFLWFTNPCKTMRFIVWRRFKWVIIGLLILLILLLFLAVLLYSLPNYLSMKIVKPNV</sequence>
<dbReference type="InterPro" id="IPR012968">
    <property type="entry name" value="FerIin_dom"/>
</dbReference>
<evidence type="ECO:0000313" key="24">
    <source>
        <dbReference type="EMBL" id="JAO00069.1"/>
    </source>
</evidence>
<dbReference type="eggNOG" id="KOG1326">
    <property type="taxonomic scope" value="Eukaryota"/>
</dbReference>
<dbReference type="EMBL" id="JH169800">
    <property type="protein sequence ID" value="EHB07591.1"/>
    <property type="molecule type" value="Genomic_DNA"/>
</dbReference>
<feature type="domain" description="C2" evidence="22">
    <location>
        <begin position="339"/>
        <end position="474"/>
    </location>
</feature>
<dbReference type="FunFam" id="2.60.40.150:FF:000026">
    <property type="entry name" value="dysferlin isoform X2"/>
    <property type="match status" value="1"/>
</dbReference>
<comment type="subcellular location">
    <subcellularLocation>
        <location evidence="1">Cell membrane</location>
        <topology evidence="1">Single-pass type II membrane protein</topology>
    </subcellularLocation>
    <subcellularLocation>
        <location evidence="2">Cytoplasmic vesicle membrane</location>
        <topology evidence="2">Single-pass type II membrane protein</topology>
    </subcellularLocation>
    <subcellularLocation>
        <location evidence="3">Nucleus membrane</location>
        <topology evidence="3">Single-pass type II membrane protein</topology>
    </subcellularLocation>
</comment>
<dbReference type="SMART" id="SM01201">
    <property type="entry name" value="FerB"/>
    <property type="match status" value="1"/>
</dbReference>
<keyword evidence="8" id="KW-0479">Metal-binding</keyword>
<dbReference type="SMART" id="SM00693">
    <property type="entry name" value="DysFN"/>
    <property type="match status" value="2"/>
</dbReference>
<dbReference type="GO" id="GO:0006071">
    <property type="term" value="P:glycerol metabolic process"/>
    <property type="evidence" value="ECO:0007669"/>
    <property type="project" value="UniProtKB-ARBA"/>
</dbReference>